<dbReference type="RefSeq" id="XP_014259248.1">
    <property type="nucleotide sequence ID" value="XM_014403762.2"/>
</dbReference>
<dbReference type="SUPFAM" id="SSF103025">
    <property type="entry name" value="Folate-binding domain"/>
    <property type="match status" value="1"/>
</dbReference>
<proteinExistence type="predicted"/>
<dbReference type="Gene3D" id="3.30.1360.120">
    <property type="entry name" value="Probable tRNA modification gtpase trme, domain 1"/>
    <property type="match status" value="1"/>
</dbReference>
<dbReference type="OMA" id="NMLVAND"/>
<keyword evidence="7" id="KW-1185">Reference proteome</keyword>
<dbReference type="InterPro" id="IPR006222">
    <property type="entry name" value="GCVT_N"/>
</dbReference>
<evidence type="ECO:0000313" key="7">
    <source>
        <dbReference type="Proteomes" id="UP000494040"/>
    </source>
</evidence>
<dbReference type="NCBIfam" id="TIGR03317">
    <property type="entry name" value="ygfZ_signature"/>
    <property type="match status" value="1"/>
</dbReference>
<sequence length="308" mass="34856">MLFTRLVSRTAFSFFINVKYLSSGSYPCHVEELKDRAILRVSGCDASQFLQGLVTNDVRVLDTGAKNCIYTMFLNIKGRVLYDTLIYKDCNQGYLIECDQTCIQDLLKHIKMYKLRKNVVLELDLETRIRVIFGSVAHIDLTTGLLSQDPRHTDLGHRYLSDANVSTCCQPVNGLYKEKRFKLGIAEGVNEISKGEMFPLEMNLDYLDGVSFNKGCYLGQEVTSRTKHTGVVRKRLMPLEFLGNVKPRLEIKENEEGKREKTIGKIKAVYGTLGLGLVRLVETTSPAFKAAGIVVKRPTWWPEQNGKT</sequence>
<dbReference type="InterPro" id="IPR057460">
    <property type="entry name" value="CAF17_C"/>
</dbReference>
<dbReference type="Pfam" id="PF25455">
    <property type="entry name" value="Beta-barrel_CAF17_C"/>
    <property type="match status" value="1"/>
</dbReference>
<dbReference type="GO" id="GO:0016226">
    <property type="term" value="P:iron-sulfur cluster assembly"/>
    <property type="evidence" value="ECO:0007669"/>
    <property type="project" value="TreeGrafter"/>
</dbReference>
<evidence type="ECO:0000259" key="4">
    <source>
        <dbReference type="Pfam" id="PF01571"/>
    </source>
</evidence>
<dbReference type="GeneID" id="106672379"/>
<evidence type="ECO:0000313" key="6">
    <source>
        <dbReference type="EnsemblMetazoa" id="XP_014259248.1"/>
    </source>
</evidence>
<dbReference type="EnsemblMetazoa" id="XM_014403762.2">
    <property type="protein sequence ID" value="XP_014259248.1"/>
    <property type="gene ID" value="LOC106672379"/>
</dbReference>
<dbReference type="OrthoDB" id="191995at2759"/>
<dbReference type="Gene3D" id="2.40.30.160">
    <property type="match status" value="1"/>
</dbReference>
<dbReference type="Proteomes" id="UP000494040">
    <property type="component" value="Unassembled WGS sequence"/>
</dbReference>
<accession>A0A8I6S9D6</accession>
<name>A0A8I6S9D6_CIMLE</name>
<dbReference type="InterPro" id="IPR017703">
    <property type="entry name" value="YgfZ/GCV_T_CS"/>
</dbReference>
<evidence type="ECO:0008006" key="8">
    <source>
        <dbReference type="Google" id="ProtNLM"/>
    </source>
</evidence>
<feature type="domain" description="GCVT N-terminal" evidence="4">
    <location>
        <begin position="39"/>
        <end position="114"/>
    </location>
</feature>
<dbReference type="KEGG" id="clec:106672379"/>
<protein>
    <recommendedName>
        <fullName evidence="8">Aminomethyltransferase folate-binding domain-containing protein</fullName>
    </recommendedName>
</protein>
<dbReference type="AlphaFoldDB" id="A0A8I6S9D6"/>
<dbReference type="InterPro" id="IPR045179">
    <property type="entry name" value="YgfZ/GcvT"/>
</dbReference>
<dbReference type="InterPro" id="IPR027266">
    <property type="entry name" value="TrmE/GcvT-like"/>
</dbReference>
<reference evidence="6" key="1">
    <citation type="submission" date="2022-01" db="UniProtKB">
        <authorList>
            <consortium name="EnsemblMetazoa"/>
        </authorList>
    </citation>
    <scope>IDENTIFICATION</scope>
</reference>
<feature type="domain" description="CAF17 C-terminal" evidence="5">
    <location>
        <begin position="233"/>
        <end position="302"/>
    </location>
</feature>
<dbReference type="PANTHER" id="PTHR22602">
    <property type="entry name" value="TRANSFERASE CAF17, MITOCHONDRIAL-RELATED"/>
    <property type="match status" value="1"/>
</dbReference>
<evidence type="ECO:0000259" key="5">
    <source>
        <dbReference type="Pfam" id="PF25455"/>
    </source>
</evidence>
<organism evidence="6 7">
    <name type="scientific">Cimex lectularius</name>
    <name type="common">Bed bug</name>
    <name type="synonym">Acanthia lectularia</name>
    <dbReference type="NCBI Taxonomy" id="79782"/>
    <lineage>
        <taxon>Eukaryota</taxon>
        <taxon>Metazoa</taxon>
        <taxon>Ecdysozoa</taxon>
        <taxon>Arthropoda</taxon>
        <taxon>Hexapoda</taxon>
        <taxon>Insecta</taxon>
        <taxon>Pterygota</taxon>
        <taxon>Neoptera</taxon>
        <taxon>Paraneoptera</taxon>
        <taxon>Hemiptera</taxon>
        <taxon>Heteroptera</taxon>
        <taxon>Panheteroptera</taxon>
        <taxon>Cimicomorpha</taxon>
        <taxon>Cimicidae</taxon>
        <taxon>Cimex</taxon>
    </lineage>
</organism>
<evidence type="ECO:0000256" key="3">
    <source>
        <dbReference type="ARBA" id="ARBA00023128"/>
    </source>
</evidence>
<dbReference type="Pfam" id="PF01571">
    <property type="entry name" value="GCV_T"/>
    <property type="match status" value="1"/>
</dbReference>
<keyword evidence="3" id="KW-0496">Mitochondrion</keyword>
<dbReference type="PANTHER" id="PTHR22602:SF0">
    <property type="entry name" value="TRANSFERASE CAF17, MITOCHONDRIAL-RELATED"/>
    <property type="match status" value="1"/>
</dbReference>
<evidence type="ECO:0000256" key="2">
    <source>
        <dbReference type="ARBA" id="ARBA00022946"/>
    </source>
</evidence>
<evidence type="ECO:0000256" key="1">
    <source>
        <dbReference type="ARBA" id="ARBA00004173"/>
    </source>
</evidence>
<comment type="subcellular location">
    <subcellularLocation>
        <location evidence="1">Mitochondrion</location>
    </subcellularLocation>
</comment>
<keyword evidence="2" id="KW-0809">Transit peptide</keyword>
<dbReference type="GO" id="GO:0005759">
    <property type="term" value="C:mitochondrial matrix"/>
    <property type="evidence" value="ECO:0007669"/>
    <property type="project" value="TreeGrafter"/>
</dbReference>